<gene>
    <name evidence="3" type="ORF">HMPREF3213_02755</name>
    <name evidence="2" type="ORF">SB48_HM08orf00225</name>
</gene>
<reference evidence="3" key="3">
    <citation type="submission" date="2016-01" db="EMBL/GenBank/DDBJ databases">
        <authorList>
            <person name="Oliw E.H."/>
        </authorList>
    </citation>
    <scope>NUCLEOTIDE SEQUENCE [LARGE SCALE GENOMIC DNA]</scope>
    <source>
        <strain evidence="3">GED7749B</strain>
    </source>
</reference>
<dbReference type="RefSeq" id="WP_026684561.1">
    <property type="nucleotide sequence ID" value="NZ_CP010525.1"/>
</dbReference>
<dbReference type="EMBL" id="CP010525">
    <property type="protein sequence ID" value="AJO20947.1"/>
    <property type="molecule type" value="Genomic_DNA"/>
</dbReference>
<accession>A0A0C5CHX8</accession>
<protein>
    <recommendedName>
        <fullName evidence="1">General stress protein 17M-like domain-containing protein</fullName>
    </recommendedName>
</protein>
<dbReference type="PATRIC" id="fig|1398.18.peg.156"/>
<dbReference type="STRING" id="1398.AB434_1004"/>
<reference evidence="4" key="2">
    <citation type="submission" date="2015-01" db="EMBL/GenBank/DDBJ databases">
        <title>Comparative genome analysis of Bacillus coagulans HM-08, Clostridium butyricum HM-68, Bacillus subtilis HM-66 and Bacillus paralicheniformis BL-09.</title>
        <authorList>
            <person name="Zhang H."/>
        </authorList>
    </citation>
    <scope>NUCLEOTIDE SEQUENCE [LARGE SCALE GENOMIC DNA]</scope>
    <source>
        <strain evidence="4">HM-08</strain>
    </source>
</reference>
<evidence type="ECO:0000313" key="5">
    <source>
        <dbReference type="Proteomes" id="UP000070376"/>
    </source>
</evidence>
<sequence length="115" mass="12904">MHKVEVVENGLEATNKITEFENEGFSKDNIYIFSHDKNRSKDLTDATETGSVGMEEQGVIDSVGNLFRERGDELRSKMQSLGLSEMEAVQYEKVLDEGRVVVIATDNQEGPEHLL</sequence>
<feature type="domain" description="General stress protein 17M-like" evidence="1">
    <location>
        <begin position="3"/>
        <end position="98"/>
    </location>
</feature>
<dbReference type="Proteomes" id="UP000070376">
    <property type="component" value="Unassembled WGS sequence"/>
</dbReference>
<dbReference type="AlphaFoldDB" id="A0A0C5CHX8"/>
<dbReference type="Proteomes" id="UP000032024">
    <property type="component" value="Chromosome"/>
</dbReference>
<evidence type="ECO:0000313" key="4">
    <source>
        <dbReference type="Proteomes" id="UP000032024"/>
    </source>
</evidence>
<name>A0A0C5CHX8_HEYCO</name>
<dbReference type="EMBL" id="LRPN01000118">
    <property type="protein sequence ID" value="KWZ79409.1"/>
    <property type="molecule type" value="Genomic_DNA"/>
</dbReference>
<evidence type="ECO:0000313" key="3">
    <source>
        <dbReference type="EMBL" id="KWZ79409.1"/>
    </source>
</evidence>
<evidence type="ECO:0000259" key="1">
    <source>
        <dbReference type="Pfam" id="PF11181"/>
    </source>
</evidence>
<organism evidence="3 5">
    <name type="scientific">Heyndrickxia coagulans</name>
    <name type="common">Weizmannia coagulans</name>
    <dbReference type="NCBI Taxonomy" id="1398"/>
    <lineage>
        <taxon>Bacteria</taxon>
        <taxon>Bacillati</taxon>
        <taxon>Bacillota</taxon>
        <taxon>Bacilli</taxon>
        <taxon>Bacillales</taxon>
        <taxon>Bacillaceae</taxon>
        <taxon>Heyndrickxia</taxon>
    </lineage>
</organism>
<proteinExistence type="predicted"/>
<evidence type="ECO:0000313" key="2">
    <source>
        <dbReference type="EMBL" id="AJO20947.1"/>
    </source>
</evidence>
<dbReference type="InterPro" id="IPR025889">
    <property type="entry name" value="GSP17M-like_dom"/>
</dbReference>
<keyword evidence="4" id="KW-1185">Reference proteome</keyword>
<reference evidence="5" key="4">
    <citation type="submission" date="2016-01" db="EMBL/GenBank/DDBJ databases">
        <authorList>
            <person name="Mitreva M."/>
            <person name="Pepin K.H."/>
            <person name="Mihindukulasuriya K.A."/>
            <person name="Fulton R."/>
            <person name="Fronick C."/>
            <person name="O'Laughlin M."/>
            <person name="Miner T."/>
            <person name="Herter B."/>
            <person name="Rosa B.A."/>
            <person name="Cordes M."/>
            <person name="Tomlinson C."/>
            <person name="Wollam A."/>
            <person name="Palsikar V.B."/>
            <person name="Mardis E.R."/>
            <person name="Wilson R.K."/>
        </authorList>
    </citation>
    <scope>NUCLEOTIDE SEQUENCE [LARGE SCALE GENOMIC DNA]</scope>
    <source>
        <strain evidence="5">GED7749B</strain>
    </source>
</reference>
<reference evidence="2" key="1">
    <citation type="submission" date="2015-01" db="EMBL/GenBank/DDBJ databases">
        <title>Comparative genome analysis of Bacillus coagulans HM-08, Clostridium butyricum HM-68, Bacillus subtilis HM-66 and Bacillus licheniformis BL-09.</title>
        <authorList>
            <person name="Zhang H."/>
        </authorList>
    </citation>
    <scope>NUCLEOTIDE SEQUENCE [LARGE SCALE GENOMIC DNA]</scope>
    <source>
        <strain evidence="2">HM-08</strain>
    </source>
</reference>
<dbReference type="Pfam" id="PF11181">
    <property type="entry name" value="YflT"/>
    <property type="match status" value="1"/>
</dbReference>